<organism evidence="2 3">
    <name type="scientific">Pseudomonas syringae pv. delphinii</name>
    <dbReference type="NCBI Taxonomy" id="192088"/>
    <lineage>
        <taxon>Bacteria</taxon>
        <taxon>Pseudomonadati</taxon>
        <taxon>Pseudomonadota</taxon>
        <taxon>Gammaproteobacteria</taxon>
        <taxon>Pseudomonadales</taxon>
        <taxon>Pseudomonadaceae</taxon>
        <taxon>Pseudomonas</taxon>
    </lineage>
</organism>
<evidence type="ECO:0000256" key="1">
    <source>
        <dbReference type="SAM" id="SignalP"/>
    </source>
</evidence>
<comment type="caution">
    <text evidence="2">The sequence shown here is derived from an EMBL/GenBank/DDBJ whole genome shotgun (WGS) entry which is preliminary data.</text>
</comment>
<protein>
    <recommendedName>
        <fullName evidence="4">Lipoprotein</fullName>
    </recommendedName>
</protein>
<gene>
    <name evidence="2" type="ORF">ALQ08_101679</name>
</gene>
<evidence type="ECO:0008006" key="4">
    <source>
        <dbReference type="Google" id="ProtNLM"/>
    </source>
</evidence>
<accession>A0A0P9PPT9</accession>
<evidence type="ECO:0000313" key="3">
    <source>
        <dbReference type="Proteomes" id="UP000269044"/>
    </source>
</evidence>
<feature type="signal peptide" evidence="1">
    <location>
        <begin position="1"/>
        <end position="23"/>
    </location>
</feature>
<name>A0A0P9PPT9_9PSED</name>
<dbReference type="EMBL" id="RBRA01000180">
    <property type="protein sequence ID" value="RMQ22984.1"/>
    <property type="molecule type" value="Genomic_DNA"/>
</dbReference>
<keyword evidence="1" id="KW-0732">Signal</keyword>
<sequence>MQDSVMKNRMFAILAMAAMPVLAAETALSVPSDTKAQYFVLERDTKGNERKITTKRVGPSGTAYSQRLVNCSAGTFKYLGDGETLAEMKASKPGGSMAPLTQGSISFYVAEAACK</sequence>
<evidence type="ECO:0000313" key="2">
    <source>
        <dbReference type="EMBL" id="RMQ22984.1"/>
    </source>
</evidence>
<proteinExistence type="predicted"/>
<dbReference type="Proteomes" id="UP000269044">
    <property type="component" value="Unassembled WGS sequence"/>
</dbReference>
<feature type="chain" id="PRO_5030014448" description="Lipoprotein" evidence="1">
    <location>
        <begin position="24"/>
        <end position="115"/>
    </location>
</feature>
<reference evidence="2 3" key="1">
    <citation type="submission" date="2018-08" db="EMBL/GenBank/DDBJ databases">
        <title>Recombination of ecologically and evolutionarily significant loci maintains genetic cohesion in the Pseudomonas syringae species complex.</title>
        <authorList>
            <person name="Dillon M."/>
            <person name="Thakur S."/>
            <person name="Almeida R.N.D."/>
            <person name="Weir B.S."/>
            <person name="Guttman D.S."/>
        </authorList>
    </citation>
    <scope>NUCLEOTIDE SEQUENCE [LARGE SCALE GENOMIC DNA]</scope>
    <source>
        <strain evidence="2 3">ICMP 13052</strain>
    </source>
</reference>
<dbReference type="AlphaFoldDB" id="A0A0P9PPT9"/>